<protein>
    <submittedName>
        <fullName evidence="3">Uncharacterized protein</fullName>
    </submittedName>
</protein>
<dbReference type="VEuPathDB" id="AmoebaDB:NF0031380"/>
<evidence type="ECO:0000313" key="3">
    <source>
        <dbReference type="EMBL" id="KAF0977739.1"/>
    </source>
</evidence>
<reference evidence="3 4" key="1">
    <citation type="journal article" date="2019" name="Sci. Rep.">
        <title>Nanopore sequencing improves the draft genome of the human pathogenic amoeba Naegleria fowleri.</title>
        <authorList>
            <person name="Liechti N."/>
            <person name="Schurch N."/>
            <person name="Bruggmann R."/>
            <person name="Wittwer M."/>
        </authorList>
    </citation>
    <scope>NUCLEOTIDE SEQUENCE [LARGE SCALE GENOMIC DNA]</scope>
    <source>
        <strain evidence="3 4">ATCC 30894</strain>
    </source>
</reference>
<comment type="caution">
    <text evidence="3">The sequence shown here is derived from an EMBL/GenBank/DDBJ whole genome shotgun (WGS) entry which is preliminary data.</text>
</comment>
<feature type="region of interest" description="Disordered" evidence="2">
    <location>
        <begin position="127"/>
        <end position="154"/>
    </location>
</feature>
<feature type="region of interest" description="Disordered" evidence="2">
    <location>
        <begin position="304"/>
        <end position="340"/>
    </location>
</feature>
<dbReference type="EMBL" id="VFQX01000033">
    <property type="protein sequence ID" value="KAF0977739.1"/>
    <property type="molecule type" value="Genomic_DNA"/>
</dbReference>
<feature type="coiled-coil region" evidence="1">
    <location>
        <begin position="28"/>
        <end position="94"/>
    </location>
</feature>
<name>A0A6A5BXS5_NAEFO</name>
<feature type="compositionally biased region" description="Polar residues" evidence="2">
    <location>
        <begin position="645"/>
        <end position="682"/>
    </location>
</feature>
<accession>A0A6A5BXS5</accession>
<sequence>MRKLEQGNHLLLAEEENGEQDHPKELTIDNIKDMMQSIEKNVIDLKDALDEVSLEKDVNSEELISELRLALEQSEMLLEKIENIEIEYKKAIKTDSVLPADVTDLAEQLGFIVPTHLTRPLMMDELTSANEPTQPNTMAEKEEPKKKDKTETSAELEELKETLEGPINENDYKFVSFDELEKYLAGPLSSEYEGEEDTSIKTPQVDKEERNIQPSNKKEETFPVTPEFCKELQKEVLKSSVNVSSKASFQSPESNVSISPSIHNDTEIEENSFSLTEEQQQLIEEQDVNHLLKQLQLFTQGFGSDSPNSTTVSDVHREKPVSSPFYHPRTINPNESTQNAHIEDGCVNNERSIDDTLLYKQQVENLAQQLEALSQKLVESEKEKELLRNAVEDFKKGRDDLLQELNALREKEKKFNVIADSLGEHIEFQQGTIEKLKNERDSKYVKQSEQLTLIIETLIRKENTLLNNMVEQLQSEVLNRKVVLNEEMSKIKQLVLQCLGSEDDQHLELNESDITAFNEELNELEDGQYGELQYNSSDPNDEIDIAVVNALNNLKCPVPIEIERIGPGEYFCDRKIVVKLGPNGEALVKNGNSFLTLSSYIKRLYAPFFTTEKQLVEESHAGRNQTDVLLQKIAKTREFVSNVQNKTNDTLSLNNASPPISPRRTSPQQYQPSDSASVSSSLIMEELSPRHHHVQQAPNQTQKESKQENRPSSAPPKNNRYISILHQAEKNKKLRPIKPAPQTRRPPPNSMLNDRRNSPLPPNYVMRNNDLLFVKNQTSAYHFEDSPKIKKPITNPKNAISSMKVQGNVASTQSSSTIFGGVDLSDPKQLAKMKKEALKMQIRQFSHK</sequence>
<feature type="region of interest" description="Disordered" evidence="2">
    <location>
        <begin position="189"/>
        <end position="222"/>
    </location>
</feature>
<keyword evidence="4" id="KW-1185">Reference proteome</keyword>
<feature type="compositionally biased region" description="Polar residues" evidence="2">
    <location>
        <begin position="331"/>
        <end position="340"/>
    </location>
</feature>
<evidence type="ECO:0000313" key="4">
    <source>
        <dbReference type="Proteomes" id="UP000444721"/>
    </source>
</evidence>
<feature type="compositionally biased region" description="Basic and acidic residues" evidence="2">
    <location>
        <begin position="204"/>
        <end position="221"/>
    </location>
</feature>
<dbReference type="VEuPathDB" id="AmoebaDB:NfTy_058670"/>
<dbReference type="RefSeq" id="XP_044562452.1">
    <property type="nucleotide sequence ID" value="XM_044706324.1"/>
</dbReference>
<dbReference type="GeneID" id="68110279"/>
<feature type="compositionally biased region" description="Polar residues" evidence="2">
    <location>
        <begin position="127"/>
        <end position="137"/>
    </location>
</feature>
<evidence type="ECO:0000256" key="1">
    <source>
        <dbReference type="SAM" id="Coils"/>
    </source>
</evidence>
<proteinExistence type="predicted"/>
<dbReference type="VEuPathDB" id="AmoebaDB:NF0031370"/>
<dbReference type="AlphaFoldDB" id="A0A6A5BXS5"/>
<feature type="compositionally biased region" description="Basic and acidic residues" evidence="2">
    <location>
        <begin position="139"/>
        <end position="154"/>
    </location>
</feature>
<dbReference type="VEuPathDB" id="AmoebaDB:FDP41_003061"/>
<gene>
    <name evidence="3" type="ORF">FDP41_003061</name>
</gene>
<dbReference type="Proteomes" id="UP000444721">
    <property type="component" value="Unassembled WGS sequence"/>
</dbReference>
<evidence type="ECO:0000256" key="2">
    <source>
        <dbReference type="SAM" id="MobiDB-lite"/>
    </source>
</evidence>
<feature type="coiled-coil region" evidence="1">
    <location>
        <begin position="356"/>
        <end position="439"/>
    </location>
</feature>
<organism evidence="3 4">
    <name type="scientific">Naegleria fowleri</name>
    <name type="common">Brain eating amoeba</name>
    <dbReference type="NCBI Taxonomy" id="5763"/>
    <lineage>
        <taxon>Eukaryota</taxon>
        <taxon>Discoba</taxon>
        <taxon>Heterolobosea</taxon>
        <taxon>Tetramitia</taxon>
        <taxon>Eutetramitia</taxon>
        <taxon>Vahlkampfiidae</taxon>
        <taxon>Naegleria</taxon>
    </lineage>
</organism>
<feature type="compositionally biased region" description="Polar residues" evidence="2">
    <location>
        <begin position="304"/>
        <end position="313"/>
    </location>
</feature>
<dbReference type="OrthoDB" id="10388613at2759"/>
<feature type="region of interest" description="Disordered" evidence="2">
    <location>
        <begin position="645"/>
        <end position="763"/>
    </location>
</feature>
<keyword evidence="1" id="KW-0175">Coiled coil</keyword>